<feature type="region of interest" description="Disordered" evidence="2">
    <location>
        <begin position="49"/>
        <end position="81"/>
    </location>
</feature>
<dbReference type="FunFam" id="1.10.510.10:FF:000153">
    <property type="entry name" value="Tribbles homolog 2"/>
    <property type="match status" value="1"/>
</dbReference>
<evidence type="ECO:0000313" key="5">
    <source>
        <dbReference type="Proteomes" id="UP000318571"/>
    </source>
</evidence>
<dbReference type="InterPro" id="IPR024104">
    <property type="entry name" value="Tribbles/Ser_Thr_kinase_40"/>
</dbReference>
<dbReference type="Proteomes" id="UP000318571">
    <property type="component" value="Chromosome 7"/>
</dbReference>
<dbReference type="GO" id="GO:0004672">
    <property type="term" value="F:protein kinase activity"/>
    <property type="evidence" value="ECO:0007669"/>
    <property type="project" value="InterPro"/>
</dbReference>
<dbReference type="EMBL" id="VCGU01000008">
    <property type="protein sequence ID" value="TRY71846.1"/>
    <property type="molecule type" value="Genomic_DNA"/>
</dbReference>
<feature type="compositionally biased region" description="Low complexity" evidence="2">
    <location>
        <begin position="58"/>
        <end position="75"/>
    </location>
</feature>
<gene>
    <name evidence="4" type="ORF">TCAL_08452</name>
</gene>
<proteinExistence type="inferred from homology"/>
<protein>
    <recommendedName>
        <fullName evidence="3">Protein kinase domain-containing protein</fullName>
    </recommendedName>
</protein>
<dbReference type="OrthoDB" id="410920at2759"/>
<name>A0A553P2D4_TIGCA</name>
<evidence type="ECO:0000259" key="3">
    <source>
        <dbReference type="PROSITE" id="PS50011"/>
    </source>
</evidence>
<dbReference type="GO" id="GO:0032436">
    <property type="term" value="P:positive regulation of proteasomal ubiquitin-dependent protein catabolic process"/>
    <property type="evidence" value="ECO:0007669"/>
    <property type="project" value="TreeGrafter"/>
</dbReference>
<comment type="similarity">
    <text evidence="1">Belongs to the protein kinase superfamily. CAMK Ser/Thr protein kinase family. Tribbles subfamily.</text>
</comment>
<organism evidence="4 5">
    <name type="scientific">Tigriopus californicus</name>
    <name type="common">Marine copepod</name>
    <dbReference type="NCBI Taxonomy" id="6832"/>
    <lineage>
        <taxon>Eukaryota</taxon>
        <taxon>Metazoa</taxon>
        <taxon>Ecdysozoa</taxon>
        <taxon>Arthropoda</taxon>
        <taxon>Crustacea</taxon>
        <taxon>Multicrustacea</taxon>
        <taxon>Hexanauplia</taxon>
        <taxon>Copepoda</taxon>
        <taxon>Harpacticoida</taxon>
        <taxon>Harpacticidae</taxon>
        <taxon>Tigriopus</taxon>
    </lineage>
</organism>
<feature type="region of interest" description="Disordered" evidence="2">
    <location>
        <begin position="492"/>
        <end position="525"/>
    </location>
</feature>
<dbReference type="GO" id="GO:0031434">
    <property type="term" value="F:mitogen-activated protein kinase kinase binding"/>
    <property type="evidence" value="ECO:0007669"/>
    <property type="project" value="TreeGrafter"/>
</dbReference>
<dbReference type="AlphaFoldDB" id="A0A553P2D4"/>
<comment type="caution">
    <text evidence="4">The sequence shown here is derived from an EMBL/GenBank/DDBJ whole genome shotgun (WGS) entry which is preliminary data.</text>
</comment>
<accession>A0A553P2D4</accession>
<feature type="domain" description="Protein kinase" evidence="3">
    <location>
        <begin position="167"/>
        <end position="413"/>
    </location>
</feature>
<feature type="compositionally biased region" description="Polar residues" evidence="2">
    <location>
        <begin position="425"/>
        <end position="437"/>
    </location>
</feature>
<dbReference type="SUPFAM" id="SSF56112">
    <property type="entry name" value="Protein kinase-like (PK-like)"/>
    <property type="match status" value="1"/>
</dbReference>
<dbReference type="PANTHER" id="PTHR22961:SF13">
    <property type="entry name" value="TRIBBLES"/>
    <property type="match status" value="1"/>
</dbReference>
<sequence length="525" mass="56214">MATASNSGSSRPLNMCAGDPSSSFLGLMLTSSVGTVPSAAALQHALSKVPLSSPPPLSEMDSSPASPASPAEVRSPSPPPIVATPLVSPTCTFTSSTSVSPIPPPSSQVLSLVTGDTTIPSNVGSTIFRPHPSSPICYSTSVNPQALPLSQLGAVSGNRGVKVLGNYLLVEKEEGSSFYRCINIHTNEEFVCRSVKNDPHHRSLVAAHYRVDGHPNINPVREVILGGDHTYLIFPPSTTDLHSYVRTKRRLKEPQARALFKQIVAAVHQAHSKGIVLRDLKLRKFVFTSESRLDLKLESLEDAVVLEDHADDFLSDKHGCPAYVSPEILRCNTRYSGRAADMWGLGVMLYTMLVGRYPFHGQEHSGLFAKIRRGLFSLPDSLSSRAKCLIRCLLRKDPTERLTTEDVLLHPWLTQLSSREKGTSRRSSQDLLDQSVPQCLQPNVAPKRVRGTKRPFDAVSGVLGSGVEIRSAGAVHGTTSADTSGALLAATTPLPPPPPTTTTSTTTTINGGNSTGGDTNSEINI</sequence>
<dbReference type="PROSITE" id="PS50011">
    <property type="entry name" value="PROTEIN_KINASE_DOM"/>
    <property type="match status" value="1"/>
</dbReference>
<feature type="region of interest" description="Disordered" evidence="2">
    <location>
        <begin position="418"/>
        <end position="437"/>
    </location>
</feature>
<dbReference type="Gene3D" id="3.30.200.20">
    <property type="entry name" value="Phosphorylase Kinase, domain 1"/>
    <property type="match status" value="1"/>
</dbReference>
<dbReference type="Pfam" id="PF00069">
    <property type="entry name" value="Pkinase"/>
    <property type="match status" value="1"/>
</dbReference>
<dbReference type="InterPro" id="IPR011009">
    <property type="entry name" value="Kinase-like_dom_sf"/>
</dbReference>
<evidence type="ECO:0000256" key="1">
    <source>
        <dbReference type="ARBA" id="ARBA00038180"/>
    </source>
</evidence>
<dbReference type="SMART" id="SM00220">
    <property type="entry name" value="S_TKc"/>
    <property type="match status" value="1"/>
</dbReference>
<reference evidence="4 5" key="1">
    <citation type="journal article" date="2018" name="Nat. Ecol. Evol.">
        <title>Genomic signatures of mitonuclear coevolution across populations of Tigriopus californicus.</title>
        <authorList>
            <person name="Barreto F.S."/>
            <person name="Watson E.T."/>
            <person name="Lima T.G."/>
            <person name="Willett C.S."/>
            <person name="Edmands S."/>
            <person name="Li W."/>
            <person name="Burton R.S."/>
        </authorList>
    </citation>
    <scope>NUCLEOTIDE SEQUENCE [LARGE SCALE GENOMIC DNA]</scope>
    <source>
        <strain evidence="4 5">San Diego</strain>
    </source>
</reference>
<keyword evidence="5" id="KW-1185">Reference proteome</keyword>
<dbReference type="Gene3D" id="1.10.510.10">
    <property type="entry name" value="Transferase(Phosphotransferase) domain 1"/>
    <property type="match status" value="1"/>
</dbReference>
<dbReference type="GO" id="GO:0005634">
    <property type="term" value="C:nucleus"/>
    <property type="evidence" value="ECO:0007669"/>
    <property type="project" value="TreeGrafter"/>
</dbReference>
<dbReference type="GO" id="GO:0005524">
    <property type="term" value="F:ATP binding"/>
    <property type="evidence" value="ECO:0007669"/>
    <property type="project" value="InterPro"/>
</dbReference>
<evidence type="ECO:0000313" key="4">
    <source>
        <dbReference type="EMBL" id="TRY71846.1"/>
    </source>
</evidence>
<feature type="compositionally biased region" description="Low complexity" evidence="2">
    <location>
        <begin position="501"/>
        <end position="525"/>
    </location>
</feature>
<dbReference type="InterPro" id="IPR000719">
    <property type="entry name" value="Prot_kinase_dom"/>
</dbReference>
<dbReference type="STRING" id="6832.A0A553P2D4"/>
<dbReference type="PANTHER" id="PTHR22961">
    <property type="entry name" value="SER/THR PROTEIN KINASE-TRB"/>
    <property type="match status" value="1"/>
</dbReference>
<evidence type="ECO:0000256" key="2">
    <source>
        <dbReference type="SAM" id="MobiDB-lite"/>
    </source>
</evidence>